<evidence type="ECO:0000256" key="4">
    <source>
        <dbReference type="ARBA" id="ARBA00016274"/>
    </source>
</evidence>
<dbReference type="RefSeq" id="WP_167083306.1">
    <property type="nucleotide sequence ID" value="NZ_BAAADC010000001.1"/>
</dbReference>
<evidence type="ECO:0000256" key="2">
    <source>
        <dbReference type="ARBA" id="ARBA00008351"/>
    </source>
</evidence>
<sequence>MTKISNFDADLQNLSSAEDFFAYFGLDFDKQVMAASRLHILKRFHDHLSQVEGLQTLPEAEKRDAYRQQLERAYASFLTGNALTERVFPRLAAAKGAFVALSSLRAPNKAVP</sequence>
<evidence type="ECO:0000256" key="1">
    <source>
        <dbReference type="ARBA" id="ARBA00002247"/>
    </source>
</evidence>
<organism evidence="7 8">
    <name type="scientific">Rhizomicrobium palustre</name>
    <dbReference type="NCBI Taxonomy" id="189966"/>
    <lineage>
        <taxon>Bacteria</taxon>
        <taxon>Pseudomonadati</taxon>
        <taxon>Pseudomonadota</taxon>
        <taxon>Alphaproteobacteria</taxon>
        <taxon>Micropepsales</taxon>
        <taxon>Micropepsaceae</taxon>
        <taxon>Rhizomicrobium</taxon>
    </lineage>
</organism>
<gene>
    <name evidence="6" type="primary">nifW</name>
    <name evidence="7" type="ORF">FHS83_002514</name>
</gene>
<keyword evidence="8" id="KW-1185">Reference proteome</keyword>
<evidence type="ECO:0000256" key="6">
    <source>
        <dbReference type="HAMAP-Rule" id="MF_00529"/>
    </source>
</evidence>
<name>A0A846N0I5_9PROT</name>
<accession>A0A846N0I5</accession>
<keyword evidence="5 6" id="KW-0535">Nitrogen fixation</keyword>
<dbReference type="InterPro" id="IPR004893">
    <property type="entry name" value="NifW"/>
</dbReference>
<evidence type="ECO:0000313" key="8">
    <source>
        <dbReference type="Proteomes" id="UP000570514"/>
    </source>
</evidence>
<evidence type="ECO:0000313" key="7">
    <source>
        <dbReference type="EMBL" id="NIK89196.1"/>
    </source>
</evidence>
<comment type="similarity">
    <text evidence="2 6">Belongs to the NifW family.</text>
</comment>
<dbReference type="GO" id="GO:0009399">
    <property type="term" value="P:nitrogen fixation"/>
    <property type="evidence" value="ECO:0007669"/>
    <property type="project" value="UniProtKB-UniRule"/>
</dbReference>
<proteinExistence type="inferred from homology"/>
<dbReference type="Pfam" id="PF03206">
    <property type="entry name" value="NifW"/>
    <property type="match status" value="1"/>
</dbReference>
<dbReference type="AlphaFoldDB" id="A0A846N0I5"/>
<evidence type="ECO:0000256" key="3">
    <source>
        <dbReference type="ARBA" id="ARBA00011284"/>
    </source>
</evidence>
<dbReference type="EMBL" id="JAASRM010000001">
    <property type="protein sequence ID" value="NIK89196.1"/>
    <property type="molecule type" value="Genomic_DNA"/>
</dbReference>
<dbReference type="PIRSF" id="PIRSF005790">
    <property type="entry name" value="NifW"/>
    <property type="match status" value="1"/>
</dbReference>
<comment type="subunit">
    <text evidence="3 6">Homotrimer; associates with NifD.</text>
</comment>
<dbReference type="Proteomes" id="UP000570514">
    <property type="component" value="Unassembled WGS sequence"/>
</dbReference>
<comment type="caution">
    <text evidence="7">The sequence shown here is derived from an EMBL/GenBank/DDBJ whole genome shotgun (WGS) entry which is preliminary data.</text>
</comment>
<protein>
    <recommendedName>
        <fullName evidence="4 6">Nitrogenase-stabilizing/protective protein NifW</fullName>
    </recommendedName>
</protein>
<comment type="function">
    <text evidence="1 6">May protect the nitrogenase Fe-Mo protein from oxidative damage.</text>
</comment>
<evidence type="ECO:0000256" key="5">
    <source>
        <dbReference type="ARBA" id="ARBA00023231"/>
    </source>
</evidence>
<reference evidence="7 8" key="1">
    <citation type="submission" date="2020-03" db="EMBL/GenBank/DDBJ databases">
        <title>Genomic Encyclopedia of Type Strains, Phase IV (KMG-IV): sequencing the most valuable type-strain genomes for metagenomic binning, comparative biology and taxonomic classification.</title>
        <authorList>
            <person name="Goeker M."/>
        </authorList>
    </citation>
    <scope>NUCLEOTIDE SEQUENCE [LARGE SCALE GENOMIC DNA]</scope>
    <source>
        <strain evidence="7 8">DSM 19867</strain>
    </source>
</reference>
<dbReference type="HAMAP" id="MF_00529">
    <property type="entry name" value="NifW"/>
    <property type="match status" value="1"/>
</dbReference>